<gene>
    <name evidence="12 14" type="primary">rbsK</name>
    <name evidence="14" type="ORF">ACFSTE_11030</name>
</gene>
<comment type="pathway">
    <text evidence="12">Carbohydrate metabolism; D-ribose degradation; D-ribose 5-phosphate from beta-D-ribopyranose: step 2/2.</text>
</comment>
<dbReference type="InterPro" id="IPR002139">
    <property type="entry name" value="Ribo/fructo_kinase"/>
</dbReference>
<feature type="binding site" evidence="12">
    <location>
        <position position="249"/>
    </location>
    <ligand>
        <name>K(+)</name>
        <dbReference type="ChEBI" id="CHEBI:29103"/>
    </ligand>
</feature>
<comment type="activity regulation">
    <text evidence="12">Activated by a monovalent cation that binds near, but not in, the active site. The most likely occupant of the site in vivo is potassium. Ion binding induces a conformational change that may alter substrate affinity.</text>
</comment>
<organism evidence="14 15">
    <name type="scientific">Aquimarina hainanensis</name>
    <dbReference type="NCBI Taxonomy" id="1578017"/>
    <lineage>
        <taxon>Bacteria</taxon>
        <taxon>Pseudomonadati</taxon>
        <taxon>Bacteroidota</taxon>
        <taxon>Flavobacteriia</taxon>
        <taxon>Flavobacteriales</taxon>
        <taxon>Flavobacteriaceae</taxon>
        <taxon>Aquimarina</taxon>
    </lineage>
</organism>
<evidence type="ECO:0000256" key="12">
    <source>
        <dbReference type="HAMAP-Rule" id="MF_01987"/>
    </source>
</evidence>
<dbReference type="EC" id="2.7.1.15" evidence="2 12"/>
<dbReference type="PANTHER" id="PTHR10584">
    <property type="entry name" value="SUGAR KINASE"/>
    <property type="match status" value="1"/>
</dbReference>
<dbReference type="PANTHER" id="PTHR10584:SF166">
    <property type="entry name" value="RIBOKINASE"/>
    <property type="match status" value="1"/>
</dbReference>
<dbReference type="Proteomes" id="UP001597459">
    <property type="component" value="Unassembled WGS sequence"/>
</dbReference>
<dbReference type="NCBIfam" id="NF008353">
    <property type="entry name" value="PRK11142.1"/>
    <property type="match status" value="1"/>
</dbReference>
<dbReference type="Pfam" id="PF00294">
    <property type="entry name" value="PfkB"/>
    <property type="match status" value="1"/>
</dbReference>
<dbReference type="InterPro" id="IPR002173">
    <property type="entry name" value="Carboh/pur_kinase_PfkB_CS"/>
</dbReference>
<dbReference type="InterPro" id="IPR029056">
    <property type="entry name" value="Ribokinase-like"/>
</dbReference>
<dbReference type="InterPro" id="IPR017583">
    <property type="entry name" value="Tagatose/fructose_Pkinase"/>
</dbReference>
<comment type="caution">
    <text evidence="12">Lacks conserved residue(s) required for the propagation of feature annotation.</text>
</comment>
<dbReference type="RefSeq" id="WP_378256837.1">
    <property type="nucleotide sequence ID" value="NZ_JBHSJV010000001.1"/>
</dbReference>
<dbReference type="Gene3D" id="3.40.1190.20">
    <property type="match status" value="1"/>
</dbReference>
<dbReference type="PROSITE" id="PS00584">
    <property type="entry name" value="PFKB_KINASES_2"/>
    <property type="match status" value="1"/>
</dbReference>
<dbReference type="EMBL" id="JBHULX010000021">
    <property type="protein sequence ID" value="MFD2591358.1"/>
    <property type="molecule type" value="Genomic_DNA"/>
</dbReference>
<feature type="binding site" evidence="12">
    <location>
        <position position="286"/>
    </location>
    <ligand>
        <name>K(+)</name>
        <dbReference type="ChEBI" id="CHEBI:29103"/>
    </ligand>
</feature>
<feature type="binding site" evidence="12">
    <location>
        <position position="292"/>
    </location>
    <ligand>
        <name>K(+)</name>
        <dbReference type="ChEBI" id="CHEBI:29103"/>
    </ligand>
</feature>
<feature type="binding site" evidence="12">
    <location>
        <position position="247"/>
    </location>
    <ligand>
        <name>K(+)</name>
        <dbReference type="ChEBI" id="CHEBI:29103"/>
    </ligand>
</feature>
<keyword evidence="4 12" id="KW-0808">Transferase</keyword>
<feature type="binding site" evidence="12">
    <location>
        <position position="283"/>
    </location>
    <ligand>
        <name>K(+)</name>
        <dbReference type="ChEBI" id="CHEBI:29103"/>
    </ligand>
</feature>
<feature type="domain" description="Carbohydrate kinase PfkB" evidence="13">
    <location>
        <begin position="5"/>
        <end position="294"/>
    </location>
</feature>
<evidence type="ECO:0000256" key="5">
    <source>
        <dbReference type="ARBA" id="ARBA00022723"/>
    </source>
</evidence>
<keyword evidence="9 12" id="KW-0460">Magnesium</keyword>
<evidence type="ECO:0000313" key="14">
    <source>
        <dbReference type="EMBL" id="MFD2591358.1"/>
    </source>
</evidence>
<keyword evidence="8 12" id="KW-0067">ATP-binding</keyword>
<dbReference type="HAMAP" id="MF_01987">
    <property type="entry name" value="Ribokinase"/>
    <property type="match status" value="1"/>
</dbReference>
<dbReference type="GO" id="GO:0004747">
    <property type="term" value="F:ribokinase activity"/>
    <property type="evidence" value="ECO:0007669"/>
    <property type="project" value="UniProtKB-EC"/>
</dbReference>
<feature type="binding site" evidence="12">
    <location>
        <position position="185"/>
    </location>
    <ligand>
        <name>ATP</name>
        <dbReference type="ChEBI" id="CHEBI:30616"/>
    </ligand>
</feature>
<evidence type="ECO:0000256" key="11">
    <source>
        <dbReference type="ARBA" id="ARBA00023277"/>
    </source>
</evidence>
<feature type="active site" description="Proton acceptor" evidence="12">
    <location>
        <position position="253"/>
    </location>
</feature>
<comment type="subunit">
    <text evidence="12">Homodimer.</text>
</comment>
<comment type="function">
    <text evidence="12">Catalyzes the phosphorylation of ribose at O-5 in a reaction requiring ATP and magnesium. The resulting D-ribose-5-phosphate can then be used either for sythesis of nucleotides, histidine, and tryptophan, or as a component of the pentose phosphate pathway.</text>
</comment>
<keyword evidence="11 12" id="KW-0119">Carbohydrate metabolism</keyword>
<name>A0ABW5N7W3_9FLAO</name>
<keyword evidence="5 12" id="KW-0479">Metal-binding</keyword>
<evidence type="ECO:0000256" key="10">
    <source>
        <dbReference type="ARBA" id="ARBA00022958"/>
    </source>
</evidence>
<dbReference type="PRINTS" id="PR00990">
    <property type="entry name" value="RIBOKINASE"/>
</dbReference>
<accession>A0ABW5N7W3</accession>
<feature type="binding site" evidence="12">
    <location>
        <begin position="40"/>
        <end position="44"/>
    </location>
    <ligand>
        <name>substrate</name>
    </ligand>
</feature>
<evidence type="ECO:0000256" key="7">
    <source>
        <dbReference type="ARBA" id="ARBA00022777"/>
    </source>
</evidence>
<keyword evidence="12" id="KW-0963">Cytoplasm</keyword>
<keyword evidence="6 12" id="KW-0547">Nucleotide-binding</keyword>
<comment type="similarity">
    <text evidence="1">Belongs to the carbohydrate kinase pfkB family.</text>
</comment>
<dbReference type="PIRSF" id="PIRSF000535">
    <property type="entry name" value="1PFK/6PFK/LacC"/>
    <property type="match status" value="1"/>
</dbReference>
<evidence type="ECO:0000256" key="6">
    <source>
        <dbReference type="ARBA" id="ARBA00022741"/>
    </source>
</evidence>
<protein>
    <recommendedName>
        <fullName evidence="3 12">Ribokinase</fullName>
        <shortName evidence="12">RK</shortName>
        <ecNumber evidence="2 12">2.7.1.15</ecNumber>
    </recommendedName>
</protein>
<dbReference type="NCBIfam" id="TIGR02152">
    <property type="entry name" value="D_ribokin_bact"/>
    <property type="match status" value="1"/>
</dbReference>
<comment type="similarity">
    <text evidence="12">Belongs to the carbohydrate kinase PfkB family. Ribokinase subfamily.</text>
</comment>
<keyword evidence="10 12" id="KW-0630">Potassium</keyword>
<comment type="caution">
    <text evidence="14">The sequence shown here is derived from an EMBL/GenBank/DDBJ whole genome shotgun (WGS) entry which is preliminary data.</text>
</comment>
<feature type="binding site" evidence="12">
    <location>
        <begin position="221"/>
        <end position="226"/>
    </location>
    <ligand>
        <name>ATP</name>
        <dbReference type="ChEBI" id="CHEBI:30616"/>
    </ligand>
</feature>
<comment type="subcellular location">
    <subcellularLocation>
        <location evidence="12">Cytoplasm</location>
    </subcellularLocation>
</comment>
<evidence type="ECO:0000313" key="15">
    <source>
        <dbReference type="Proteomes" id="UP001597459"/>
    </source>
</evidence>
<keyword evidence="15" id="KW-1185">Reference proteome</keyword>
<keyword evidence="7 12" id="KW-0418">Kinase</keyword>
<sequence length="301" mass="32383">MKKIITVIGSYNHDMVFRTTCFPEPGETVTARKLEMFSGGKGANQAVAAARLGGDVCFITKVGNDAFGENAKRKFSIDNMRTEYVLRDMKTPSGTAAILVNDEGQNCIVVNPGANDKLSPNDIDDCIEAVTEASFILMQLEIPYDTVKHVIKKADQMGKKMILNPAPTVALEDELYSKLFLITPNQTEAAALTGVTVENEVSASKAAAVFLEKGVQNVIITLGENGAFFKNKDQEFLVPIQEVEVMDTTGAGDIFNGALVVALAEGKSWRQAVEFANSASSIGVSRMGAQSSAPYRNEISV</sequence>
<evidence type="ECO:0000256" key="9">
    <source>
        <dbReference type="ARBA" id="ARBA00022842"/>
    </source>
</evidence>
<feature type="binding site" evidence="12">
    <location>
        <begin position="252"/>
        <end position="253"/>
    </location>
    <ligand>
        <name>ATP</name>
        <dbReference type="ChEBI" id="CHEBI:30616"/>
    </ligand>
</feature>
<feature type="binding site" evidence="12">
    <location>
        <position position="277"/>
    </location>
    <ligand>
        <name>ATP</name>
        <dbReference type="ChEBI" id="CHEBI:30616"/>
    </ligand>
</feature>
<evidence type="ECO:0000256" key="4">
    <source>
        <dbReference type="ARBA" id="ARBA00022679"/>
    </source>
</evidence>
<comment type="cofactor">
    <cofactor evidence="12">
        <name>Mg(2+)</name>
        <dbReference type="ChEBI" id="CHEBI:18420"/>
    </cofactor>
    <text evidence="12">Requires a divalent cation, most likely magnesium in vivo, as an electrophilic catalyst to aid phosphoryl group transfer. It is the chelate of the metal and the nucleotide that is the actual substrate.</text>
</comment>
<proteinExistence type="inferred from homology"/>
<feature type="binding site" evidence="12">
    <location>
        <position position="288"/>
    </location>
    <ligand>
        <name>K(+)</name>
        <dbReference type="ChEBI" id="CHEBI:29103"/>
    </ligand>
</feature>
<dbReference type="InterPro" id="IPR011877">
    <property type="entry name" value="Ribokinase"/>
</dbReference>
<reference evidence="15" key="1">
    <citation type="journal article" date="2019" name="Int. J. Syst. Evol. Microbiol.">
        <title>The Global Catalogue of Microorganisms (GCM) 10K type strain sequencing project: providing services to taxonomists for standard genome sequencing and annotation.</title>
        <authorList>
            <consortium name="The Broad Institute Genomics Platform"/>
            <consortium name="The Broad Institute Genome Sequencing Center for Infectious Disease"/>
            <person name="Wu L."/>
            <person name="Ma J."/>
        </authorList>
    </citation>
    <scope>NUCLEOTIDE SEQUENCE [LARGE SCALE GENOMIC DNA]</scope>
    <source>
        <strain evidence="15">KCTC 42423</strain>
    </source>
</reference>
<comment type="catalytic activity">
    <reaction evidence="12">
        <text>D-ribose + ATP = D-ribose 5-phosphate + ADP + H(+)</text>
        <dbReference type="Rhea" id="RHEA:13697"/>
        <dbReference type="ChEBI" id="CHEBI:15378"/>
        <dbReference type="ChEBI" id="CHEBI:30616"/>
        <dbReference type="ChEBI" id="CHEBI:47013"/>
        <dbReference type="ChEBI" id="CHEBI:78346"/>
        <dbReference type="ChEBI" id="CHEBI:456216"/>
        <dbReference type="EC" id="2.7.1.15"/>
    </reaction>
</comment>
<evidence type="ECO:0000259" key="13">
    <source>
        <dbReference type="Pfam" id="PF00294"/>
    </source>
</evidence>
<feature type="binding site" evidence="12">
    <location>
        <position position="253"/>
    </location>
    <ligand>
        <name>substrate</name>
    </ligand>
</feature>
<dbReference type="SUPFAM" id="SSF53613">
    <property type="entry name" value="Ribokinase-like"/>
    <property type="match status" value="1"/>
</dbReference>
<evidence type="ECO:0000256" key="1">
    <source>
        <dbReference type="ARBA" id="ARBA00005380"/>
    </source>
</evidence>
<feature type="binding site" evidence="12">
    <location>
        <begin position="12"/>
        <end position="14"/>
    </location>
    <ligand>
        <name>substrate</name>
    </ligand>
</feature>
<evidence type="ECO:0000256" key="3">
    <source>
        <dbReference type="ARBA" id="ARBA00016943"/>
    </source>
</evidence>
<dbReference type="CDD" id="cd01174">
    <property type="entry name" value="ribokinase"/>
    <property type="match status" value="1"/>
</dbReference>
<evidence type="ECO:0000256" key="2">
    <source>
        <dbReference type="ARBA" id="ARBA00012035"/>
    </source>
</evidence>
<evidence type="ECO:0000256" key="8">
    <source>
        <dbReference type="ARBA" id="ARBA00022840"/>
    </source>
</evidence>
<feature type="binding site" evidence="12">
    <location>
        <position position="141"/>
    </location>
    <ligand>
        <name>substrate</name>
    </ligand>
</feature>
<dbReference type="InterPro" id="IPR011611">
    <property type="entry name" value="PfkB_dom"/>
</dbReference>